<dbReference type="EMBL" id="ASRX01000010">
    <property type="protein sequence ID" value="EYF07387.1"/>
    <property type="molecule type" value="Genomic_DNA"/>
</dbReference>
<protein>
    <recommendedName>
        <fullName evidence="3">PqqD family protein</fullName>
    </recommendedName>
</protein>
<dbReference type="Proteomes" id="UP000019678">
    <property type="component" value="Unassembled WGS sequence"/>
</dbReference>
<sequence>MSRRLPRARPGVILQQDQADLFLVDTDGGEVFEVNATAAAIFACCEQAQSYGDAVSALSEGLSEAGQGVEILADVEDTVRLFQQLGLCEAGG</sequence>
<comment type="caution">
    <text evidence="1">The sequence shown here is derived from an EMBL/GenBank/DDBJ whole genome shotgun (WGS) entry which is preliminary data.</text>
</comment>
<evidence type="ECO:0000313" key="1">
    <source>
        <dbReference type="EMBL" id="EYF07387.1"/>
    </source>
</evidence>
<accession>A0A017TEP1</accession>
<dbReference type="AlphaFoldDB" id="A0A017TEP1"/>
<organism evidence="1 2">
    <name type="scientific">Chondromyces apiculatus DSM 436</name>
    <dbReference type="NCBI Taxonomy" id="1192034"/>
    <lineage>
        <taxon>Bacteria</taxon>
        <taxon>Pseudomonadati</taxon>
        <taxon>Myxococcota</taxon>
        <taxon>Polyangia</taxon>
        <taxon>Polyangiales</taxon>
        <taxon>Polyangiaceae</taxon>
        <taxon>Chondromyces</taxon>
    </lineage>
</organism>
<dbReference type="InterPro" id="IPR008792">
    <property type="entry name" value="PQQD"/>
</dbReference>
<evidence type="ECO:0008006" key="3">
    <source>
        <dbReference type="Google" id="ProtNLM"/>
    </source>
</evidence>
<dbReference type="Pfam" id="PF05402">
    <property type="entry name" value="PqqD"/>
    <property type="match status" value="1"/>
</dbReference>
<dbReference type="OrthoDB" id="5522028at2"/>
<proteinExistence type="predicted"/>
<keyword evidence="2" id="KW-1185">Reference proteome</keyword>
<dbReference type="InterPro" id="IPR041881">
    <property type="entry name" value="PqqD_sf"/>
</dbReference>
<dbReference type="STRING" id="1192034.CAP_0140"/>
<dbReference type="RefSeq" id="WP_044237681.1">
    <property type="nucleotide sequence ID" value="NZ_ASRX01000010.1"/>
</dbReference>
<gene>
    <name evidence="1" type="ORF">CAP_0140</name>
</gene>
<reference evidence="1 2" key="1">
    <citation type="submission" date="2013-05" db="EMBL/GenBank/DDBJ databases">
        <title>Genome assembly of Chondromyces apiculatus DSM 436.</title>
        <authorList>
            <person name="Sharma G."/>
            <person name="Khatri I."/>
            <person name="Kaur C."/>
            <person name="Mayilraj S."/>
            <person name="Subramanian S."/>
        </authorList>
    </citation>
    <scope>NUCLEOTIDE SEQUENCE [LARGE SCALE GENOMIC DNA]</scope>
    <source>
        <strain evidence="1 2">DSM 436</strain>
    </source>
</reference>
<evidence type="ECO:0000313" key="2">
    <source>
        <dbReference type="Proteomes" id="UP000019678"/>
    </source>
</evidence>
<dbReference type="Gene3D" id="1.10.10.1150">
    <property type="entry name" value="Coenzyme PQQ synthesis protein D (PqqD)"/>
    <property type="match status" value="1"/>
</dbReference>
<name>A0A017TEP1_9BACT</name>